<dbReference type="OrthoDB" id="6353266at2"/>
<evidence type="ECO:0000313" key="2">
    <source>
        <dbReference type="EMBL" id="SHI95473.1"/>
    </source>
</evidence>
<reference evidence="2 3" key="1">
    <citation type="submission" date="2016-11" db="EMBL/GenBank/DDBJ databases">
        <authorList>
            <person name="Jaros S."/>
            <person name="Januszkiewicz K."/>
            <person name="Wedrychowicz H."/>
        </authorList>
    </citation>
    <scope>NUCLEOTIDE SEQUENCE [LARGE SCALE GENOMIC DNA]</scope>
    <source>
        <strain evidence="2 3">CECT 7868</strain>
    </source>
</reference>
<feature type="domain" description="DUF4123" evidence="1">
    <location>
        <begin position="20"/>
        <end position="129"/>
    </location>
</feature>
<proteinExistence type="predicted"/>
<dbReference type="InterPro" id="IPR025391">
    <property type="entry name" value="DUF4123"/>
</dbReference>
<dbReference type="EMBL" id="FQXZ01000066">
    <property type="protein sequence ID" value="SHI95473.1"/>
    <property type="molecule type" value="Genomic_DNA"/>
</dbReference>
<gene>
    <name evidence="2" type="ORF">VA7868_04628</name>
</gene>
<evidence type="ECO:0000313" key="3">
    <source>
        <dbReference type="Proteomes" id="UP000184608"/>
    </source>
</evidence>
<keyword evidence="3" id="KW-1185">Reference proteome</keyword>
<sequence>MMSRFNTQIPDIYAPDQQTLYLLVDGGQIKNIAQSLYQIPEVPPLEPVYIHAPHDELKDVSPYLVTATDDVKRWFWAQDNPTAGFFFSSSFSLTDIGDWFHQLIQVLSPYGSDVYLKMAHSEVAWVLLESQAWCFWHPMQKAWLPTRLGWKVLERPEMEEITHPFPYKLNDLQWEQFGQIMWRNLLESLDIFITEEFPHLKMQHDDFDLWLGQAANVAYQLGFTTECDQLHYFNVIGLLGERAVTAESPWPDIGTLIHQISEKTPAQRIETASQLAQHYSQTPAAQENQIL</sequence>
<organism evidence="2 3">
    <name type="scientific">Vibrio aerogenes CECT 7868</name>
    <dbReference type="NCBI Taxonomy" id="1216006"/>
    <lineage>
        <taxon>Bacteria</taxon>
        <taxon>Pseudomonadati</taxon>
        <taxon>Pseudomonadota</taxon>
        <taxon>Gammaproteobacteria</taxon>
        <taxon>Vibrionales</taxon>
        <taxon>Vibrionaceae</taxon>
        <taxon>Vibrio</taxon>
    </lineage>
</organism>
<dbReference type="AlphaFoldDB" id="A0A1M6FCT1"/>
<dbReference type="Pfam" id="PF13503">
    <property type="entry name" value="DUF4123"/>
    <property type="match status" value="1"/>
</dbReference>
<name>A0A1M6FCT1_9VIBR</name>
<dbReference type="STRING" id="1216006.VA7868_04628"/>
<protein>
    <recommendedName>
        <fullName evidence="1">DUF4123 domain-containing protein</fullName>
    </recommendedName>
</protein>
<dbReference type="Proteomes" id="UP000184608">
    <property type="component" value="Unassembled WGS sequence"/>
</dbReference>
<accession>A0A1M6FCT1</accession>
<evidence type="ECO:0000259" key="1">
    <source>
        <dbReference type="Pfam" id="PF13503"/>
    </source>
</evidence>
<dbReference type="RefSeq" id="WP_084193522.1">
    <property type="nucleotide sequence ID" value="NZ_FQXZ01000066.1"/>
</dbReference>